<dbReference type="Proteomes" id="UP000028623">
    <property type="component" value="Unassembled WGS sequence"/>
</dbReference>
<dbReference type="Pfam" id="PF07484">
    <property type="entry name" value="Collar"/>
    <property type="match status" value="1"/>
</dbReference>
<gene>
    <name evidence="3" type="ORF">IO89_15945</name>
</gene>
<protein>
    <recommendedName>
        <fullName evidence="2">Phage tail collar domain-containing protein</fullName>
    </recommendedName>
</protein>
<keyword evidence="1" id="KW-0732">Signal</keyword>
<evidence type="ECO:0000259" key="2">
    <source>
        <dbReference type="Pfam" id="PF07484"/>
    </source>
</evidence>
<dbReference type="AlphaFoldDB" id="A0A085B966"/>
<evidence type="ECO:0000313" key="3">
    <source>
        <dbReference type="EMBL" id="KFC19011.1"/>
    </source>
</evidence>
<comment type="caution">
    <text evidence="3">The sequence shown here is derived from an EMBL/GenBank/DDBJ whole genome shotgun (WGS) entry which is preliminary data.</text>
</comment>
<dbReference type="STRING" id="421072.SAMN04488097_3504"/>
<feature type="chain" id="PRO_5001786604" description="Phage tail collar domain-containing protein" evidence="1">
    <location>
        <begin position="21"/>
        <end position="195"/>
    </location>
</feature>
<dbReference type="EMBL" id="JPLY01000005">
    <property type="protein sequence ID" value="KFC19011.1"/>
    <property type="molecule type" value="Genomic_DNA"/>
</dbReference>
<reference evidence="3 4" key="1">
    <citation type="submission" date="2014-07" db="EMBL/GenBank/DDBJ databases">
        <title>Epilithonimonas lactis LMG 22401 Genome.</title>
        <authorList>
            <person name="Pipes S.E."/>
            <person name="Stropko S.J."/>
        </authorList>
    </citation>
    <scope>NUCLEOTIDE SEQUENCE [LARGE SCALE GENOMIC DNA]</scope>
    <source>
        <strain evidence="3 4">LMG 24401</strain>
    </source>
</reference>
<dbReference type="eggNOG" id="COG4675">
    <property type="taxonomic scope" value="Bacteria"/>
</dbReference>
<keyword evidence="4" id="KW-1185">Reference proteome</keyword>
<dbReference type="SUPFAM" id="SSF88874">
    <property type="entry name" value="Receptor-binding domain of short tail fibre protein gp12"/>
    <property type="match status" value="1"/>
</dbReference>
<dbReference type="Gene3D" id="3.90.1340.10">
    <property type="entry name" value="Phage tail collar domain"/>
    <property type="match status" value="1"/>
</dbReference>
<accession>A0A085B966</accession>
<feature type="domain" description="Phage tail collar" evidence="2">
    <location>
        <begin position="29"/>
        <end position="85"/>
    </location>
</feature>
<dbReference type="InterPro" id="IPR037053">
    <property type="entry name" value="Phage_tail_collar_dom_sf"/>
</dbReference>
<proteinExistence type="predicted"/>
<name>A0A085B966_9FLAO</name>
<feature type="signal peptide" evidence="1">
    <location>
        <begin position="1"/>
        <end position="20"/>
    </location>
</feature>
<dbReference type="InterPro" id="IPR011083">
    <property type="entry name" value="Phage_tail_collar_dom"/>
</dbReference>
<sequence>MRTIKLLTLTLILTISSKLAAQADTPYVGQILWVPYNFTPSGWAECNGALLPISGNEVLYSLLGTQYGGNGMQTFGLPDLRGRAIIGSGAGTGLTPRFNGEMIGTPTVTLTSSQIPQHTHNINTVTTPGNQNLPIGNLPANTGSADPEYSNQTPDVTLNAQMIQPAGQNLPHNNMQPYTTLKCIISLYGVYPSRP</sequence>
<evidence type="ECO:0000256" key="1">
    <source>
        <dbReference type="SAM" id="SignalP"/>
    </source>
</evidence>
<organism evidence="3 4">
    <name type="scientific">Epilithonimonas lactis</name>
    <dbReference type="NCBI Taxonomy" id="421072"/>
    <lineage>
        <taxon>Bacteria</taxon>
        <taxon>Pseudomonadati</taxon>
        <taxon>Bacteroidota</taxon>
        <taxon>Flavobacteriia</taxon>
        <taxon>Flavobacteriales</taxon>
        <taxon>Weeksellaceae</taxon>
        <taxon>Chryseobacterium group</taxon>
        <taxon>Epilithonimonas</taxon>
    </lineage>
</organism>
<evidence type="ECO:0000313" key="4">
    <source>
        <dbReference type="Proteomes" id="UP000028623"/>
    </source>
</evidence>
<dbReference type="OrthoDB" id="9810174at2"/>